<dbReference type="PANTHER" id="PTHR46577:SF1">
    <property type="entry name" value="HTH-TYPE TRANSCRIPTIONAL REGULATORY PROTEIN GABR"/>
    <property type="match status" value="1"/>
</dbReference>
<evidence type="ECO:0000256" key="3">
    <source>
        <dbReference type="ARBA" id="ARBA00023015"/>
    </source>
</evidence>
<keyword evidence="8" id="KW-1185">Reference proteome</keyword>
<comment type="similarity">
    <text evidence="1">In the C-terminal section; belongs to the class-I pyridoxal-phosphate-dependent aminotransferase family.</text>
</comment>
<dbReference type="InterPro" id="IPR015421">
    <property type="entry name" value="PyrdxlP-dep_Trfase_major"/>
</dbReference>
<evidence type="ECO:0000256" key="1">
    <source>
        <dbReference type="ARBA" id="ARBA00005384"/>
    </source>
</evidence>
<dbReference type="GO" id="GO:0030170">
    <property type="term" value="F:pyridoxal phosphate binding"/>
    <property type="evidence" value="ECO:0007669"/>
    <property type="project" value="InterPro"/>
</dbReference>
<dbReference type="InterPro" id="IPR036388">
    <property type="entry name" value="WH-like_DNA-bd_sf"/>
</dbReference>
<evidence type="ECO:0000313" key="7">
    <source>
        <dbReference type="EMBL" id="KEI72041.1"/>
    </source>
</evidence>
<dbReference type="PANTHER" id="PTHR46577">
    <property type="entry name" value="HTH-TYPE TRANSCRIPTIONAL REGULATORY PROTEIN GABR"/>
    <property type="match status" value="1"/>
</dbReference>
<feature type="domain" description="HTH gntR-type" evidence="6">
    <location>
        <begin position="1"/>
        <end position="69"/>
    </location>
</feature>
<dbReference type="InterPro" id="IPR015424">
    <property type="entry name" value="PyrdxlP-dep_Trfase"/>
</dbReference>
<organism evidence="7 8">
    <name type="scientific">Endozoicomonas elysicola</name>
    <dbReference type="NCBI Taxonomy" id="305900"/>
    <lineage>
        <taxon>Bacteria</taxon>
        <taxon>Pseudomonadati</taxon>
        <taxon>Pseudomonadota</taxon>
        <taxon>Gammaproteobacteria</taxon>
        <taxon>Oceanospirillales</taxon>
        <taxon>Endozoicomonadaceae</taxon>
        <taxon>Endozoicomonas</taxon>
    </lineage>
</organism>
<evidence type="ECO:0000256" key="2">
    <source>
        <dbReference type="ARBA" id="ARBA00022898"/>
    </source>
</evidence>
<evidence type="ECO:0000313" key="8">
    <source>
        <dbReference type="Proteomes" id="UP000027997"/>
    </source>
</evidence>
<gene>
    <name evidence="7" type="ORF">GV64_16095</name>
</gene>
<dbReference type="InterPro" id="IPR000524">
    <property type="entry name" value="Tscrpt_reg_HTH_GntR"/>
</dbReference>
<dbReference type="SMART" id="SM00345">
    <property type="entry name" value="HTH_GNTR"/>
    <property type="match status" value="1"/>
</dbReference>
<evidence type="ECO:0000259" key="6">
    <source>
        <dbReference type="PROSITE" id="PS50949"/>
    </source>
</evidence>
<dbReference type="Pfam" id="PF00155">
    <property type="entry name" value="Aminotran_1_2"/>
    <property type="match status" value="1"/>
</dbReference>
<dbReference type="GO" id="GO:0003700">
    <property type="term" value="F:DNA-binding transcription factor activity"/>
    <property type="evidence" value="ECO:0007669"/>
    <property type="project" value="InterPro"/>
</dbReference>
<dbReference type="InterPro" id="IPR004839">
    <property type="entry name" value="Aminotransferase_I/II_large"/>
</dbReference>
<dbReference type="EMBL" id="JOJP01000001">
    <property type="protein sequence ID" value="KEI72041.1"/>
    <property type="molecule type" value="Genomic_DNA"/>
</dbReference>
<dbReference type="GO" id="GO:0003677">
    <property type="term" value="F:DNA binding"/>
    <property type="evidence" value="ECO:0007669"/>
    <property type="project" value="UniProtKB-KW"/>
</dbReference>
<dbReference type="Proteomes" id="UP000027997">
    <property type="component" value="Unassembled WGS sequence"/>
</dbReference>
<dbReference type="eggNOG" id="COG1167">
    <property type="taxonomic scope" value="Bacteria"/>
</dbReference>
<name>A0A081KD15_9GAMM</name>
<dbReference type="Gene3D" id="3.40.640.10">
    <property type="entry name" value="Type I PLP-dependent aspartate aminotransferase-like (Major domain)"/>
    <property type="match status" value="1"/>
</dbReference>
<dbReference type="PRINTS" id="PR00035">
    <property type="entry name" value="HTHGNTR"/>
</dbReference>
<dbReference type="SUPFAM" id="SSF53383">
    <property type="entry name" value="PLP-dependent transferases"/>
    <property type="match status" value="1"/>
</dbReference>
<sequence>MSLTQQLFLTLREKILSQQLLVGSRLPASRILAKDLGVSRNTVNSVYEQLRAEGYVNSREGSGFYISEQLPQFDRSPHIAKGKPVQDWPPLSDYGHQLLKRSGGHGSKPKDIANLPFSVGLPDFQAFPIKIWQQLIRRHSDRPVLMGYHSYQGYAPLRNALADYLNVSRGLKCRPEQIVITQGAQQGLALCAQLLMNPGDTALVEEPGYSGARKALISNGINLQAVTHGDNGINIGALSEGEYRLLCCTPTHQYPMGGILTASERLQLLQWAERNRCWIVEDDYDSEFHYYSQPIAAMAGMAERTPVIYMGSFSKTLLPGLRLGYLVVPEHLVGVFVEAKAFSGGETPLLTQAVVADFIEEGHFYRHLRRSRKLYQQKWEHMQRLCEKHLAGIMTPVAQSAGMHLALVFNHQQVDDRKVCQEFAMKGFGGSPLSSYYHSSRSQKGLVLGFANTSEGERVKGIKTLSQLL</sequence>
<dbReference type="SUPFAM" id="SSF46785">
    <property type="entry name" value="Winged helix' DNA-binding domain"/>
    <property type="match status" value="1"/>
</dbReference>
<keyword evidence="5" id="KW-0804">Transcription</keyword>
<dbReference type="CDD" id="cd00609">
    <property type="entry name" value="AAT_like"/>
    <property type="match status" value="1"/>
</dbReference>
<dbReference type="PROSITE" id="PS50949">
    <property type="entry name" value="HTH_GNTR"/>
    <property type="match status" value="1"/>
</dbReference>
<dbReference type="CDD" id="cd07377">
    <property type="entry name" value="WHTH_GntR"/>
    <property type="match status" value="1"/>
</dbReference>
<evidence type="ECO:0000256" key="5">
    <source>
        <dbReference type="ARBA" id="ARBA00023163"/>
    </source>
</evidence>
<dbReference type="AlphaFoldDB" id="A0A081KD15"/>
<dbReference type="Gene3D" id="1.10.10.10">
    <property type="entry name" value="Winged helix-like DNA-binding domain superfamily/Winged helix DNA-binding domain"/>
    <property type="match status" value="1"/>
</dbReference>
<keyword evidence="3" id="KW-0805">Transcription regulation</keyword>
<comment type="caution">
    <text evidence="7">The sequence shown here is derived from an EMBL/GenBank/DDBJ whole genome shotgun (WGS) entry which is preliminary data.</text>
</comment>
<keyword evidence="2" id="KW-0663">Pyridoxal phosphate</keyword>
<protein>
    <recommendedName>
        <fullName evidence="6">HTH gntR-type domain-containing protein</fullName>
    </recommendedName>
</protein>
<dbReference type="InterPro" id="IPR036390">
    <property type="entry name" value="WH_DNA-bd_sf"/>
</dbReference>
<dbReference type="InterPro" id="IPR051446">
    <property type="entry name" value="HTH_trans_reg/aminotransferase"/>
</dbReference>
<reference evidence="7 8" key="1">
    <citation type="submission" date="2014-06" db="EMBL/GenBank/DDBJ databases">
        <title>Whole Genome Sequences of Three Symbiotic Endozoicomonas Bacteria.</title>
        <authorList>
            <person name="Neave M.J."/>
            <person name="Apprill A."/>
            <person name="Voolstra C.R."/>
        </authorList>
    </citation>
    <scope>NUCLEOTIDE SEQUENCE [LARGE SCALE GENOMIC DNA]</scope>
    <source>
        <strain evidence="7 8">DSM 22380</strain>
    </source>
</reference>
<proteinExistence type="inferred from homology"/>
<accession>A0A081KD15</accession>
<keyword evidence="4" id="KW-0238">DNA-binding</keyword>
<evidence type="ECO:0000256" key="4">
    <source>
        <dbReference type="ARBA" id="ARBA00023125"/>
    </source>
</evidence>
<dbReference type="Pfam" id="PF00392">
    <property type="entry name" value="GntR"/>
    <property type="match status" value="1"/>
</dbReference>